<protein>
    <submittedName>
        <fullName evidence="1">Uncharacterized protein</fullName>
    </submittedName>
</protein>
<evidence type="ECO:0000313" key="2">
    <source>
        <dbReference type="Proteomes" id="UP001354649"/>
    </source>
</evidence>
<proteinExistence type="predicted"/>
<comment type="caution">
    <text evidence="1">The sequence shown here is derived from an EMBL/GenBank/DDBJ whole genome shotgun (WGS) entry which is preliminary data.</text>
</comment>
<dbReference type="AlphaFoldDB" id="A0ABD5JGJ1"/>
<reference evidence="1 2" key="1">
    <citation type="submission" date="2023-11" db="EMBL/GenBank/DDBJ databases">
        <title>30 novel species of actinomycetes from the DSMZ collection.</title>
        <authorList>
            <person name="Nouioui I."/>
        </authorList>
    </citation>
    <scope>NUCLEOTIDE SEQUENCE [LARGE SCALE GENOMIC DNA]</scope>
    <source>
        <strain evidence="1 2">DSM 41602</strain>
    </source>
</reference>
<gene>
    <name evidence="1" type="ORF">V2K49_31180</name>
</gene>
<organism evidence="1 2">
    <name type="scientific">Streptomyces antimycoticus</name>
    <dbReference type="NCBI Taxonomy" id="68175"/>
    <lineage>
        <taxon>Bacteria</taxon>
        <taxon>Bacillati</taxon>
        <taxon>Actinomycetota</taxon>
        <taxon>Actinomycetes</taxon>
        <taxon>Kitasatosporales</taxon>
        <taxon>Streptomycetaceae</taxon>
        <taxon>Streptomyces</taxon>
        <taxon>Streptomyces violaceusniger group</taxon>
    </lineage>
</organism>
<evidence type="ECO:0000313" key="1">
    <source>
        <dbReference type="EMBL" id="MEE4587520.1"/>
    </source>
</evidence>
<dbReference type="EMBL" id="JAZBJQ010000025">
    <property type="protein sequence ID" value="MEE4587520.1"/>
    <property type="molecule type" value="Genomic_DNA"/>
</dbReference>
<accession>A0ABD5JGJ1</accession>
<name>A0ABD5JGJ1_9ACTN</name>
<dbReference type="Proteomes" id="UP001354649">
    <property type="component" value="Unassembled WGS sequence"/>
</dbReference>
<sequence length="214" mass="24705">MTSERKGSAKRPPAAVGDVYERLTIIEFLDRRQNSKGEWIPWVLVECSCENRTRKEIRLPSLRSGNTRSCGCLASETTRARTTTHGDHKTRLYGIWSSMKYRCKNTTHRNAHRYSLKGVTVCDEWQDFVAFRGWALANGYMDGKEIDRIDTNLGYSPDNCRWVTKLENLDNRAKYLPADLEEWLHAHARRTDSSPYEVIKAALEAYLDVSRTRA</sequence>